<dbReference type="EMBL" id="JACCFJ010000001">
    <property type="protein sequence ID" value="NYI81924.1"/>
    <property type="molecule type" value="Genomic_DNA"/>
</dbReference>
<feature type="compositionally biased region" description="Basic residues" evidence="7">
    <location>
        <begin position="1104"/>
        <end position="1115"/>
    </location>
</feature>
<proteinExistence type="predicted"/>
<evidence type="ECO:0000256" key="8">
    <source>
        <dbReference type="SAM" id="Phobius"/>
    </source>
</evidence>
<feature type="transmembrane region" description="Helical" evidence="8">
    <location>
        <begin position="60"/>
        <end position="80"/>
    </location>
</feature>
<dbReference type="Gene3D" id="1.20.1560.10">
    <property type="entry name" value="ABC transporter type 1, transmembrane domain"/>
    <property type="match status" value="2"/>
</dbReference>
<dbReference type="NCBIfam" id="TIGR02857">
    <property type="entry name" value="CydD"/>
    <property type="match status" value="1"/>
</dbReference>
<feature type="transmembrane region" description="Helical" evidence="8">
    <location>
        <begin position="239"/>
        <end position="267"/>
    </location>
</feature>
<dbReference type="InterPro" id="IPR003593">
    <property type="entry name" value="AAA+_ATPase"/>
</dbReference>
<dbReference type="InterPro" id="IPR014216">
    <property type="entry name" value="ABC_transptr_CydD"/>
</dbReference>
<feature type="transmembrane region" description="Helical" evidence="8">
    <location>
        <begin position="160"/>
        <end position="178"/>
    </location>
</feature>
<feature type="region of interest" description="Disordered" evidence="7">
    <location>
        <begin position="1080"/>
        <end position="1115"/>
    </location>
</feature>
<evidence type="ECO:0000256" key="6">
    <source>
        <dbReference type="ARBA" id="ARBA00023136"/>
    </source>
</evidence>
<evidence type="ECO:0000256" key="1">
    <source>
        <dbReference type="ARBA" id="ARBA00004651"/>
    </source>
</evidence>
<keyword evidence="3" id="KW-0547">Nucleotide-binding</keyword>
<dbReference type="GO" id="GO:0042883">
    <property type="term" value="P:cysteine transport"/>
    <property type="evidence" value="ECO:0007669"/>
    <property type="project" value="InterPro"/>
</dbReference>
<dbReference type="InterPro" id="IPR039421">
    <property type="entry name" value="Type_1_exporter"/>
</dbReference>
<dbReference type="GO" id="GO:0016887">
    <property type="term" value="F:ATP hydrolysis activity"/>
    <property type="evidence" value="ECO:0007669"/>
    <property type="project" value="InterPro"/>
</dbReference>
<feature type="transmembrane region" description="Helical" evidence="8">
    <location>
        <begin position="708"/>
        <end position="728"/>
    </location>
</feature>
<dbReference type="RefSeq" id="WP_179717333.1">
    <property type="nucleotide sequence ID" value="NZ_BAABFH010000001.1"/>
</dbReference>
<keyword evidence="4 11" id="KW-0067">ATP-binding</keyword>
<dbReference type="Pfam" id="PF00664">
    <property type="entry name" value="ABC_membrane"/>
    <property type="match status" value="2"/>
</dbReference>
<evidence type="ECO:0000313" key="12">
    <source>
        <dbReference type="Proteomes" id="UP000587002"/>
    </source>
</evidence>
<feature type="transmembrane region" description="Helical" evidence="8">
    <location>
        <begin position="681"/>
        <end position="702"/>
    </location>
</feature>
<name>A0A853ABZ8_9PSEU</name>
<feature type="domain" description="ABC transmembrane type-1" evidence="10">
    <location>
        <begin position="567"/>
        <end position="850"/>
    </location>
</feature>
<sequence>MGPLGALPRLSASARRALAVAALLSVGSAVALVVQAWALASALAAVVTRGADPDAIGHDLVVLAGAVVARAALGWATEWVSARAAAGAKEELRGLLLDFALRRGPEWVQRRGPAELTALATKGLDALDAYFTKYLPALVTAAVVPPLVGAWILWSDWVSALVIVITVPLVPLFAWLVGKYTEQRTSRAADAVQRLSGQLLELVRALPVLTAFGRARAQGEVVGRVSDTHRRTTIATLRIAFLSALVLELLSSLSVAMVAVGIGLRLASGDLDLATGLLVLVLAPECYLPLRAAGAAHHASEDGVEAVRRVDEVVREADDPPGRRHLPGDGWRPRELRVEGLRVRRRDGFAPDGLSFTARAGEVVRLEGFDGIGPSGSGKSTTMAVLLGFAEPDSGTITCDGVDLADLAPGEWRRRVAWVPQRPTFSGGTVADELAVATADQPDLSAHVDEVLAAAAAAHLRDRRTDELSTGERQRVAVARALLRLRGDARVLLLDEPTAHLDTATAQQVSAAVARAAEDGAIVVLASHRPDTAAERSEPVRAAAPAAAPELPAARGRLRELLSARLLAGTGIGALSLLSGLALTATSAWLIARASQQPPILSLSVAVVGVRTFALSRAVLRYVERLVTHDAAFRLSGSLRRRAWDALVRLGPVRAAALRRGEGAARLVDDVDTVRDLVPRVVFPPVVAVVVMAAAVVVQALVLPEAGALLAAVLLAASVASPLVAVAAERRATTAVAEGRRRIAARVLALLDGAAELLAFGAHTRQRAELAAEDARLAARARRAAFGAGAATAVITLLTGVAVLGGAWLGAAAVAEGRLAPELAPLLGLVPLAVAEAVALLPPAAQQWRALRAAQDRLAPLLAAAPAPETDGRTPAEGIELSGVDVRWPGAAEPVLRGADLSVPAGTHVAVVGPSGGGKSTLLALLLGFLHPERGEAGAPQRIAWCPQEPQLVSTTVRENLRLAEPGASDDELAAALRVAGLPEWGDRLDTVVGGSGTALSGGEAQRLALARALLLPDAELVLLDEPTAHLDVPTAEALLDRLEHALRDRTLVHVTHRWSEAERADVVLRVDGGELTVVRARDDDSRPVAGAAPSGGTPARAGQSRRGRNVVRDR</sequence>
<comment type="caution">
    <text evidence="11">The sequence shown here is derived from an EMBL/GenBank/DDBJ whole genome shotgun (WGS) entry which is preliminary data.</text>
</comment>
<evidence type="ECO:0000256" key="5">
    <source>
        <dbReference type="ARBA" id="ARBA00022989"/>
    </source>
</evidence>
<dbReference type="CDD" id="cd03228">
    <property type="entry name" value="ABCC_MRP_Like"/>
    <property type="match status" value="1"/>
</dbReference>
<dbReference type="InterPro" id="IPR036640">
    <property type="entry name" value="ABC1_TM_sf"/>
</dbReference>
<comment type="subcellular location">
    <subcellularLocation>
        <location evidence="1">Cell membrane</location>
        <topology evidence="1">Multi-pass membrane protein</topology>
    </subcellularLocation>
</comment>
<evidence type="ECO:0000259" key="10">
    <source>
        <dbReference type="PROSITE" id="PS50929"/>
    </source>
</evidence>
<keyword evidence="2 8" id="KW-0812">Transmembrane</keyword>
<evidence type="ECO:0000256" key="2">
    <source>
        <dbReference type="ARBA" id="ARBA00022692"/>
    </source>
</evidence>
<dbReference type="InterPro" id="IPR027417">
    <property type="entry name" value="P-loop_NTPase"/>
</dbReference>
<feature type="transmembrane region" description="Helical" evidence="8">
    <location>
        <begin position="785"/>
        <end position="811"/>
    </location>
</feature>
<dbReference type="PROSITE" id="PS50893">
    <property type="entry name" value="ABC_TRANSPORTER_2"/>
    <property type="match status" value="2"/>
</dbReference>
<dbReference type="Pfam" id="PF00005">
    <property type="entry name" value="ABC_tran"/>
    <property type="match status" value="2"/>
</dbReference>
<gene>
    <name evidence="11" type="ORF">HNR68_000554</name>
</gene>
<evidence type="ECO:0000256" key="3">
    <source>
        <dbReference type="ARBA" id="ARBA00022741"/>
    </source>
</evidence>
<evidence type="ECO:0000259" key="9">
    <source>
        <dbReference type="PROSITE" id="PS50893"/>
    </source>
</evidence>
<dbReference type="SMART" id="SM00382">
    <property type="entry name" value="AAA"/>
    <property type="match status" value="2"/>
</dbReference>
<keyword evidence="5 8" id="KW-1133">Transmembrane helix</keyword>
<dbReference type="SUPFAM" id="SSF90123">
    <property type="entry name" value="ABC transporter transmembrane region"/>
    <property type="match status" value="2"/>
</dbReference>
<dbReference type="PANTHER" id="PTHR24221:SF590">
    <property type="entry name" value="COMPONENT LINKED WITH THE ASSEMBLY OF CYTOCHROME' TRANSPORT TRANSMEMBRANE ATP-BINDING PROTEIN ABC TRANSPORTER CYDD-RELATED"/>
    <property type="match status" value="1"/>
</dbReference>
<feature type="domain" description="ABC transmembrane type-1" evidence="10">
    <location>
        <begin position="19"/>
        <end position="294"/>
    </location>
</feature>
<keyword evidence="6 8" id="KW-0472">Membrane</keyword>
<feature type="domain" description="ABC transporter" evidence="9">
    <location>
        <begin position="336"/>
        <end position="570"/>
    </location>
</feature>
<dbReference type="PROSITE" id="PS50929">
    <property type="entry name" value="ABC_TM1F"/>
    <property type="match status" value="2"/>
</dbReference>
<reference evidence="11 12" key="1">
    <citation type="submission" date="2020-07" db="EMBL/GenBank/DDBJ databases">
        <title>Sequencing the genomes of 1000 actinobacteria strains.</title>
        <authorList>
            <person name="Klenk H.-P."/>
        </authorList>
    </citation>
    <scope>NUCLEOTIDE SEQUENCE [LARGE SCALE GENOMIC DNA]</scope>
    <source>
        <strain evidence="11 12">DSM 44065</strain>
    </source>
</reference>
<dbReference type="NCBIfam" id="TIGR02868">
    <property type="entry name" value="CydC"/>
    <property type="match status" value="1"/>
</dbReference>
<dbReference type="InterPro" id="IPR003439">
    <property type="entry name" value="ABC_transporter-like_ATP-bd"/>
</dbReference>
<dbReference type="GO" id="GO:0045454">
    <property type="term" value="P:cell redox homeostasis"/>
    <property type="evidence" value="ECO:0007669"/>
    <property type="project" value="InterPro"/>
</dbReference>
<dbReference type="AlphaFoldDB" id="A0A853ABZ8"/>
<dbReference type="Gene3D" id="3.40.50.300">
    <property type="entry name" value="P-loop containing nucleotide triphosphate hydrolases"/>
    <property type="match status" value="2"/>
</dbReference>
<keyword evidence="12" id="KW-1185">Reference proteome</keyword>
<feature type="transmembrane region" description="Helical" evidence="8">
    <location>
        <begin position="566"/>
        <end position="592"/>
    </location>
</feature>
<dbReference type="GO" id="GO:0034775">
    <property type="term" value="P:glutathione transmembrane transport"/>
    <property type="evidence" value="ECO:0007669"/>
    <property type="project" value="InterPro"/>
</dbReference>
<evidence type="ECO:0000256" key="4">
    <source>
        <dbReference type="ARBA" id="ARBA00022840"/>
    </source>
</evidence>
<evidence type="ECO:0000256" key="7">
    <source>
        <dbReference type="SAM" id="MobiDB-lite"/>
    </source>
</evidence>
<dbReference type="PANTHER" id="PTHR24221">
    <property type="entry name" value="ATP-BINDING CASSETTE SUB-FAMILY B"/>
    <property type="match status" value="1"/>
</dbReference>
<dbReference type="InterPro" id="IPR017871">
    <property type="entry name" value="ABC_transporter-like_CS"/>
</dbReference>
<dbReference type="SUPFAM" id="SSF52540">
    <property type="entry name" value="P-loop containing nucleoside triphosphate hydrolases"/>
    <property type="match status" value="2"/>
</dbReference>
<dbReference type="Proteomes" id="UP000587002">
    <property type="component" value="Unassembled WGS sequence"/>
</dbReference>
<protein>
    <submittedName>
        <fullName evidence="11">ATP-binding cassette subfamily C protein CydCD</fullName>
    </submittedName>
</protein>
<dbReference type="InterPro" id="IPR014223">
    <property type="entry name" value="ABC_CydC/D"/>
</dbReference>
<dbReference type="CDD" id="cd18584">
    <property type="entry name" value="ABC_6TM_AarD_CydD"/>
    <property type="match status" value="1"/>
</dbReference>
<dbReference type="GO" id="GO:0005886">
    <property type="term" value="C:plasma membrane"/>
    <property type="evidence" value="ECO:0007669"/>
    <property type="project" value="UniProtKB-SubCell"/>
</dbReference>
<accession>A0A853ABZ8</accession>
<feature type="transmembrane region" description="Helical" evidence="8">
    <location>
        <begin position="823"/>
        <end position="842"/>
    </location>
</feature>
<organism evidence="11 12">
    <name type="scientific">Saccharopolyspora hordei</name>
    <dbReference type="NCBI Taxonomy" id="1838"/>
    <lineage>
        <taxon>Bacteria</taxon>
        <taxon>Bacillati</taxon>
        <taxon>Actinomycetota</taxon>
        <taxon>Actinomycetes</taxon>
        <taxon>Pseudonocardiales</taxon>
        <taxon>Pseudonocardiaceae</taxon>
        <taxon>Saccharopolyspora</taxon>
    </lineage>
</organism>
<dbReference type="GO" id="GO:0005524">
    <property type="term" value="F:ATP binding"/>
    <property type="evidence" value="ECO:0007669"/>
    <property type="project" value="UniProtKB-KW"/>
</dbReference>
<feature type="domain" description="ABC transporter" evidence="9">
    <location>
        <begin position="879"/>
        <end position="1098"/>
    </location>
</feature>
<dbReference type="GO" id="GO:0140359">
    <property type="term" value="F:ABC-type transporter activity"/>
    <property type="evidence" value="ECO:0007669"/>
    <property type="project" value="InterPro"/>
</dbReference>
<dbReference type="InterPro" id="IPR011527">
    <property type="entry name" value="ABC1_TM_dom"/>
</dbReference>
<feature type="transmembrane region" description="Helical" evidence="8">
    <location>
        <begin position="134"/>
        <end position="154"/>
    </location>
</feature>
<evidence type="ECO:0000313" key="11">
    <source>
        <dbReference type="EMBL" id="NYI81924.1"/>
    </source>
</evidence>
<dbReference type="PROSITE" id="PS00211">
    <property type="entry name" value="ABC_TRANSPORTER_1"/>
    <property type="match status" value="1"/>
</dbReference>